<reference evidence="1" key="1">
    <citation type="submission" date="2021-03" db="EMBL/GenBank/DDBJ databases">
        <authorList>
            <consortium name="DOE Joint Genome Institute"/>
            <person name="Ahrendt S."/>
            <person name="Looney B.P."/>
            <person name="Miyauchi S."/>
            <person name="Morin E."/>
            <person name="Drula E."/>
            <person name="Courty P.E."/>
            <person name="Chicoki N."/>
            <person name="Fauchery L."/>
            <person name="Kohler A."/>
            <person name="Kuo A."/>
            <person name="Labutti K."/>
            <person name="Pangilinan J."/>
            <person name="Lipzen A."/>
            <person name="Riley R."/>
            <person name="Andreopoulos W."/>
            <person name="He G."/>
            <person name="Johnson J."/>
            <person name="Barry K.W."/>
            <person name="Grigoriev I.V."/>
            <person name="Nagy L."/>
            <person name="Hibbett D."/>
            <person name="Henrissat B."/>
            <person name="Matheny P.B."/>
            <person name="Labbe J."/>
            <person name="Martin F."/>
        </authorList>
    </citation>
    <scope>NUCLEOTIDE SEQUENCE</scope>
    <source>
        <strain evidence="1">HHB10654</strain>
    </source>
</reference>
<evidence type="ECO:0000313" key="2">
    <source>
        <dbReference type="Proteomes" id="UP000814140"/>
    </source>
</evidence>
<protein>
    <submittedName>
        <fullName evidence="1">Uncharacterized protein</fullName>
    </submittedName>
</protein>
<dbReference type="Proteomes" id="UP000814140">
    <property type="component" value="Unassembled WGS sequence"/>
</dbReference>
<reference evidence="1" key="2">
    <citation type="journal article" date="2022" name="New Phytol.">
        <title>Evolutionary transition to the ectomycorrhizal habit in the genomes of a hyperdiverse lineage of mushroom-forming fungi.</title>
        <authorList>
            <person name="Looney B."/>
            <person name="Miyauchi S."/>
            <person name="Morin E."/>
            <person name="Drula E."/>
            <person name="Courty P.E."/>
            <person name="Kohler A."/>
            <person name="Kuo A."/>
            <person name="LaButti K."/>
            <person name="Pangilinan J."/>
            <person name="Lipzen A."/>
            <person name="Riley R."/>
            <person name="Andreopoulos W."/>
            <person name="He G."/>
            <person name="Johnson J."/>
            <person name="Nolan M."/>
            <person name="Tritt A."/>
            <person name="Barry K.W."/>
            <person name="Grigoriev I.V."/>
            <person name="Nagy L.G."/>
            <person name="Hibbett D."/>
            <person name="Henrissat B."/>
            <person name="Matheny P.B."/>
            <person name="Labbe J."/>
            <person name="Martin F.M."/>
        </authorList>
    </citation>
    <scope>NUCLEOTIDE SEQUENCE</scope>
    <source>
        <strain evidence="1">HHB10654</strain>
    </source>
</reference>
<sequence length="283" mass="29431">MAWGLFGRRGSRKGGTGACSRWQKAGGVSYGARSTGVRIAAQAARALGQMAGDGRWSRGAGPEREAAAGAGWWRVGHCGACPAWAGGGSTAGSVASEWAWAAAGWAGLGIVVWLNGGSVGVNGDDMGVDGMRRQWDWTPTSHREQRLRRSVRLGRWAGGGVGPAFNWWPRGRVGQAGGEVNGRSGVQIFAERAGGKWPGGPAFLKCPVGARKGSREEPGSGKPAKGSSSGKKTSSGKAKNNGQQKPYVPTATRKLPRVFKKTPKKNANQGGKKQVGKGKGRQT</sequence>
<name>A0ACB8SFS3_9AGAM</name>
<keyword evidence="2" id="KW-1185">Reference proteome</keyword>
<comment type="caution">
    <text evidence="1">The sequence shown here is derived from an EMBL/GenBank/DDBJ whole genome shotgun (WGS) entry which is preliminary data.</text>
</comment>
<dbReference type="EMBL" id="MU277297">
    <property type="protein sequence ID" value="KAI0055333.1"/>
    <property type="molecule type" value="Genomic_DNA"/>
</dbReference>
<organism evidence="1 2">
    <name type="scientific">Artomyces pyxidatus</name>
    <dbReference type="NCBI Taxonomy" id="48021"/>
    <lineage>
        <taxon>Eukaryota</taxon>
        <taxon>Fungi</taxon>
        <taxon>Dikarya</taxon>
        <taxon>Basidiomycota</taxon>
        <taxon>Agaricomycotina</taxon>
        <taxon>Agaricomycetes</taxon>
        <taxon>Russulales</taxon>
        <taxon>Auriscalpiaceae</taxon>
        <taxon>Artomyces</taxon>
    </lineage>
</organism>
<evidence type="ECO:0000313" key="1">
    <source>
        <dbReference type="EMBL" id="KAI0055333.1"/>
    </source>
</evidence>
<accession>A0ACB8SFS3</accession>
<gene>
    <name evidence="1" type="ORF">BV25DRAFT_1843043</name>
</gene>
<proteinExistence type="predicted"/>